<dbReference type="Gene3D" id="3.30.750.24">
    <property type="entry name" value="STAS domain"/>
    <property type="match status" value="1"/>
</dbReference>
<feature type="domain" description="MlaB-like STAS" evidence="1">
    <location>
        <begin position="19"/>
        <end position="100"/>
    </location>
</feature>
<sequence length="108" mass="11530">MTTLFSRHGVVLTATADGLEVSGNLGTGVAADLATAGEQWLTRGEAASLTLDFRGVERASSAAISVLLQWLRTCRGCDVSVDQIRLSEPLRRLTQLAELDTLFDRPAA</sequence>
<evidence type="ECO:0000313" key="2">
    <source>
        <dbReference type="EMBL" id="GAA3897594.1"/>
    </source>
</evidence>
<dbReference type="RefSeq" id="WP_344702036.1">
    <property type="nucleotide sequence ID" value="NZ_BAAAZT010000023.1"/>
</dbReference>
<dbReference type="SUPFAM" id="SSF52091">
    <property type="entry name" value="SpoIIaa-like"/>
    <property type="match status" value="1"/>
</dbReference>
<name>A0ABP7LBM6_9GAMM</name>
<dbReference type="InterPro" id="IPR036513">
    <property type="entry name" value="STAS_dom_sf"/>
</dbReference>
<dbReference type="InterPro" id="IPR058548">
    <property type="entry name" value="MlaB-like_STAS"/>
</dbReference>
<evidence type="ECO:0000313" key="3">
    <source>
        <dbReference type="Proteomes" id="UP001500133"/>
    </source>
</evidence>
<dbReference type="Proteomes" id="UP001500133">
    <property type="component" value="Unassembled WGS sequence"/>
</dbReference>
<dbReference type="EMBL" id="BAAAZT010000023">
    <property type="protein sequence ID" value="GAA3897594.1"/>
    <property type="molecule type" value="Genomic_DNA"/>
</dbReference>
<comment type="caution">
    <text evidence="2">The sequence shown here is derived from an EMBL/GenBank/DDBJ whole genome shotgun (WGS) entry which is preliminary data.</text>
</comment>
<evidence type="ECO:0000259" key="1">
    <source>
        <dbReference type="Pfam" id="PF13466"/>
    </source>
</evidence>
<organism evidence="2 3">
    <name type="scientific">Halomonas cibimaris</name>
    <dbReference type="NCBI Taxonomy" id="657012"/>
    <lineage>
        <taxon>Bacteria</taxon>
        <taxon>Pseudomonadati</taxon>
        <taxon>Pseudomonadota</taxon>
        <taxon>Gammaproteobacteria</taxon>
        <taxon>Oceanospirillales</taxon>
        <taxon>Halomonadaceae</taxon>
        <taxon>Halomonas</taxon>
    </lineage>
</organism>
<dbReference type="CDD" id="cd07043">
    <property type="entry name" value="STAS_anti-anti-sigma_factors"/>
    <property type="match status" value="1"/>
</dbReference>
<protein>
    <recommendedName>
        <fullName evidence="1">MlaB-like STAS domain-containing protein</fullName>
    </recommendedName>
</protein>
<reference evidence="3" key="1">
    <citation type="journal article" date="2019" name="Int. J. Syst. Evol. Microbiol.">
        <title>The Global Catalogue of Microorganisms (GCM) 10K type strain sequencing project: providing services to taxonomists for standard genome sequencing and annotation.</title>
        <authorList>
            <consortium name="The Broad Institute Genomics Platform"/>
            <consortium name="The Broad Institute Genome Sequencing Center for Infectious Disease"/>
            <person name="Wu L."/>
            <person name="Ma J."/>
        </authorList>
    </citation>
    <scope>NUCLEOTIDE SEQUENCE [LARGE SCALE GENOMIC DNA]</scope>
    <source>
        <strain evidence="3">JCM 16914</strain>
    </source>
</reference>
<dbReference type="Pfam" id="PF13466">
    <property type="entry name" value="STAS_2"/>
    <property type="match status" value="1"/>
</dbReference>
<proteinExistence type="predicted"/>
<accession>A0ABP7LBM6</accession>
<keyword evidence="3" id="KW-1185">Reference proteome</keyword>
<gene>
    <name evidence="2" type="ORF">GCM10022228_05290</name>
</gene>